<feature type="signal peptide" evidence="1">
    <location>
        <begin position="1"/>
        <end position="17"/>
    </location>
</feature>
<feature type="chain" id="PRO_5042087166" evidence="1">
    <location>
        <begin position="18"/>
        <end position="119"/>
    </location>
</feature>
<proteinExistence type="predicted"/>
<comment type="caution">
    <text evidence="2">The sequence shown here is derived from an EMBL/GenBank/DDBJ whole genome shotgun (WGS) entry which is preliminary data.</text>
</comment>
<protein>
    <submittedName>
        <fullName evidence="2">Uncharacterized protein</fullName>
    </submittedName>
</protein>
<sequence length="119" mass="12255">MHSVFLLLAAALGTTSSTAVAHRAPLEINTPVPGARSFMLRLPFGTTKYAGLGQSDFAAAVPLPHATAVTAAVSGSQRQFAAAKWHFAAAVMLLAAAVELLPAANPRMSAALPDYKPAM</sequence>
<keyword evidence="3" id="KW-1185">Reference proteome</keyword>
<dbReference type="EMBL" id="JARJCW010000064">
    <property type="protein sequence ID" value="KAJ7200171.1"/>
    <property type="molecule type" value="Genomic_DNA"/>
</dbReference>
<name>A0AAD6V5C8_9AGAR</name>
<dbReference type="AlphaFoldDB" id="A0AAD6V5C8"/>
<evidence type="ECO:0000313" key="2">
    <source>
        <dbReference type="EMBL" id="KAJ7200171.1"/>
    </source>
</evidence>
<keyword evidence="1" id="KW-0732">Signal</keyword>
<evidence type="ECO:0000256" key="1">
    <source>
        <dbReference type="SAM" id="SignalP"/>
    </source>
</evidence>
<reference evidence="2" key="1">
    <citation type="submission" date="2023-03" db="EMBL/GenBank/DDBJ databases">
        <title>Massive genome expansion in bonnet fungi (Mycena s.s.) driven by repeated elements and novel gene families across ecological guilds.</title>
        <authorList>
            <consortium name="Lawrence Berkeley National Laboratory"/>
            <person name="Harder C.B."/>
            <person name="Miyauchi S."/>
            <person name="Viragh M."/>
            <person name="Kuo A."/>
            <person name="Thoen E."/>
            <person name="Andreopoulos B."/>
            <person name="Lu D."/>
            <person name="Skrede I."/>
            <person name="Drula E."/>
            <person name="Henrissat B."/>
            <person name="Morin E."/>
            <person name="Kohler A."/>
            <person name="Barry K."/>
            <person name="LaButti K."/>
            <person name="Morin E."/>
            <person name="Salamov A."/>
            <person name="Lipzen A."/>
            <person name="Mereny Z."/>
            <person name="Hegedus B."/>
            <person name="Baldrian P."/>
            <person name="Stursova M."/>
            <person name="Weitz H."/>
            <person name="Taylor A."/>
            <person name="Grigoriev I.V."/>
            <person name="Nagy L.G."/>
            <person name="Martin F."/>
            <person name="Kauserud H."/>
        </authorList>
    </citation>
    <scope>NUCLEOTIDE SEQUENCE</scope>
    <source>
        <strain evidence="2">9144</strain>
    </source>
</reference>
<gene>
    <name evidence="2" type="ORF">GGX14DRAFT_400855</name>
</gene>
<organism evidence="2 3">
    <name type="scientific">Mycena pura</name>
    <dbReference type="NCBI Taxonomy" id="153505"/>
    <lineage>
        <taxon>Eukaryota</taxon>
        <taxon>Fungi</taxon>
        <taxon>Dikarya</taxon>
        <taxon>Basidiomycota</taxon>
        <taxon>Agaricomycotina</taxon>
        <taxon>Agaricomycetes</taxon>
        <taxon>Agaricomycetidae</taxon>
        <taxon>Agaricales</taxon>
        <taxon>Marasmiineae</taxon>
        <taxon>Mycenaceae</taxon>
        <taxon>Mycena</taxon>
    </lineage>
</organism>
<accession>A0AAD6V5C8</accession>
<dbReference type="Proteomes" id="UP001219525">
    <property type="component" value="Unassembled WGS sequence"/>
</dbReference>
<evidence type="ECO:0000313" key="3">
    <source>
        <dbReference type="Proteomes" id="UP001219525"/>
    </source>
</evidence>